<dbReference type="GO" id="GO:0005524">
    <property type="term" value="F:ATP binding"/>
    <property type="evidence" value="ECO:0007669"/>
    <property type="project" value="UniProtKB-KW"/>
</dbReference>
<protein>
    <recommendedName>
        <fullName evidence="2">histidine kinase</fullName>
        <ecNumber evidence="2">2.7.13.3</ecNumber>
    </recommendedName>
</protein>
<evidence type="ECO:0000256" key="3">
    <source>
        <dbReference type="ARBA" id="ARBA00022448"/>
    </source>
</evidence>
<keyword evidence="11" id="KW-1185">Reference proteome</keyword>
<dbReference type="InterPro" id="IPR036890">
    <property type="entry name" value="HATPase_C_sf"/>
</dbReference>
<evidence type="ECO:0000256" key="6">
    <source>
        <dbReference type="ARBA" id="ARBA00022741"/>
    </source>
</evidence>
<evidence type="ECO:0000259" key="9">
    <source>
        <dbReference type="PROSITE" id="PS50893"/>
    </source>
</evidence>
<dbReference type="SUPFAM" id="SSF47384">
    <property type="entry name" value="Homodimeric domain of signal transducing histidine kinase"/>
    <property type="match status" value="1"/>
</dbReference>
<dbReference type="GO" id="GO:0000155">
    <property type="term" value="F:phosphorelay sensor kinase activity"/>
    <property type="evidence" value="ECO:0007669"/>
    <property type="project" value="InterPro"/>
</dbReference>
<evidence type="ECO:0000256" key="1">
    <source>
        <dbReference type="ARBA" id="ARBA00000085"/>
    </source>
</evidence>
<name>A0A0S6VR75_9BACT</name>
<dbReference type="SMART" id="SM00387">
    <property type="entry name" value="HATPase_c"/>
    <property type="match status" value="1"/>
</dbReference>
<keyword evidence="3" id="KW-0813">Transport</keyword>
<evidence type="ECO:0000313" key="10">
    <source>
        <dbReference type="EMBL" id="GAK49771.1"/>
    </source>
</evidence>
<proteinExistence type="predicted"/>
<dbReference type="InterPro" id="IPR003594">
    <property type="entry name" value="HATPase_dom"/>
</dbReference>
<dbReference type="EMBL" id="DF820455">
    <property type="protein sequence ID" value="GAK49771.1"/>
    <property type="molecule type" value="Genomic_DNA"/>
</dbReference>
<evidence type="ECO:0000256" key="2">
    <source>
        <dbReference type="ARBA" id="ARBA00012438"/>
    </source>
</evidence>
<accession>A0A0S6VR75</accession>
<dbReference type="Pfam" id="PF00005">
    <property type="entry name" value="ABC_tran"/>
    <property type="match status" value="1"/>
</dbReference>
<dbReference type="InterPro" id="IPR050107">
    <property type="entry name" value="ABC_carbohydrate_import_ATPase"/>
</dbReference>
<reference evidence="10" key="1">
    <citation type="journal article" date="2015" name="PeerJ">
        <title>First genomic representation of candidate bacterial phylum KSB3 points to enhanced environmental sensing as a trigger of wastewater bulking.</title>
        <authorList>
            <person name="Sekiguchi Y."/>
            <person name="Ohashi A."/>
            <person name="Parks D.H."/>
            <person name="Yamauchi T."/>
            <person name="Tyson G.W."/>
            <person name="Hugenholtz P."/>
        </authorList>
    </citation>
    <scope>NUCLEOTIDE SEQUENCE [LARGE SCALE GENOMIC DNA]</scope>
</reference>
<sequence>MLLQLSNICLYYGQIRALHQINLRLRPGEVHAIVGEHGAGKSSLGLILNGILKPTDGTITFDGKMSKGLSISGALKAGIRMIYQQVRLYDDFSVAQNLFLTNPIINRFAWNSKRRFLDAARELLERCDFDIDPAIPLKNLNLSDQTVVEFLKHLHHRPKLLILDEALERLSSPSLNKIVNLLKQAARDGMAILLITYRIDDIYALADTVSVIKNGEILITDEVKHVDKLNLIKMAYTQLSAEEDIEDANQEFSRLLKYNEAILRHLPVNLIVTDHANRIKMVNDYCKRYFGLSSASYFNLPLADVLSSANEEAQELFQGADSLREERFWYQTPVTINRIITISNIKTFPIFDGAAFIGNIIILEDMTEHDRLQKQVLLSEKLASVGLLAAGVAHEINNPLEIIYNDLSYLKYNVQGEQLQKTVDDIQEEIGAIATIISNLHSFSGNTRDSAEELDINVVIQNILNLLQHHARHQQIAIQFAPSEQELFVKANRHEIKQVLLNLFKNSFEAMPTGGDIFVETASIERGGAAMVQIRFRDTGPGINDENPDNIFLPFYSTKKGTEQNFGLGLSVSYGIIKKYDGSMTVENATGGGCQFIILLPQIA</sequence>
<dbReference type="InterPro" id="IPR000014">
    <property type="entry name" value="PAS"/>
</dbReference>
<dbReference type="GO" id="GO:0016887">
    <property type="term" value="F:ATP hydrolysis activity"/>
    <property type="evidence" value="ECO:0007669"/>
    <property type="project" value="InterPro"/>
</dbReference>
<feature type="domain" description="Histidine kinase" evidence="8">
    <location>
        <begin position="391"/>
        <end position="604"/>
    </location>
</feature>
<dbReference type="Pfam" id="PF00512">
    <property type="entry name" value="HisKA"/>
    <property type="match status" value="1"/>
</dbReference>
<dbReference type="SUPFAM" id="SSF55874">
    <property type="entry name" value="ATPase domain of HSP90 chaperone/DNA topoisomerase II/histidine kinase"/>
    <property type="match status" value="1"/>
</dbReference>
<dbReference type="EC" id="2.7.13.3" evidence="2"/>
<dbReference type="InterPro" id="IPR003661">
    <property type="entry name" value="HisK_dim/P_dom"/>
</dbReference>
<dbReference type="Gene3D" id="3.30.450.20">
    <property type="entry name" value="PAS domain"/>
    <property type="match status" value="1"/>
</dbReference>
<dbReference type="PROSITE" id="PS50109">
    <property type="entry name" value="HIS_KIN"/>
    <property type="match status" value="1"/>
</dbReference>
<keyword evidence="5" id="KW-0677">Repeat</keyword>
<dbReference type="InterPro" id="IPR003439">
    <property type="entry name" value="ABC_transporter-like_ATP-bd"/>
</dbReference>
<keyword evidence="6" id="KW-0547">Nucleotide-binding</keyword>
<evidence type="ECO:0000256" key="5">
    <source>
        <dbReference type="ARBA" id="ARBA00022737"/>
    </source>
</evidence>
<feature type="domain" description="ABC transporter" evidence="9">
    <location>
        <begin position="3"/>
        <end position="239"/>
    </location>
</feature>
<dbReference type="SMART" id="SM00388">
    <property type="entry name" value="HisKA"/>
    <property type="match status" value="1"/>
</dbReference>
<dbReference type="PANTHER" id="PTHR43790:SF9">
    <property type="entry name" value="GALACTOFURANOSE TRANSPORTER ATP-BINDING PROTEIN YTFR"/>
    <property type="match status" value="1"/>
</dbReference>
<keyword evidence="10" id="KW-0808">Transferase</keyword>
<dbReference type="Gene3D" id="3.30.565.10">
    <property type="entry name" value="Histidine kinase-like ATPase, C-terminal domain"/>
    <property type="match status" value="1"/>
</dbReference>
<evidence type="ECO:0000256" key="7">
    <source>
        <dbReference type="ARBA" id="ARBA00022840"/>
    </source>
</evidence>
<evidence type="ECO:0000313" key="11">
    <source>
        <dbReference type="Proteomes" id="UP000030700"/>
    </source>
</evidence>
<dbReference type="HOGENOM" id="CLU_437875_0_0_0"/>
<keyword evidence="4" id="KW-0597">Phosphoprotein</keyword>
<gene>
    <name evidence="10" type="ORF">U14_00995</name>
</gene>
<dbReference type="InterPro" id="IPR027417">
    <property type="entry name" value="P-loop_NTPase"/>
</dbReference>
<dbReference type="PANTHER" id="PTHR43790">
    <property type="entry name" value="CARBOHYDRATE TRANSPORT ATP-BINDING PROTEIN MG119-RELATED"/>
    <property type="match status" value="1"/>
</dbReference>
<dbReference type="Gene3D" id="3.40.50.300">
    <property type="entry name" value="P-loop containing nucleotide triphosphate hydrolases"/>
    <property type="match status" value="1"/>
</dbReference>
<organism evidence="10">
    <name type="scientific">Candidatus Moduliflexus flocculans</name>
    <dbReference type="NCBI Taxonomy" id="1499966"/>
    <lineage>
        <taxon>Bacteria</taxon>
        <taxon>Candidatus Moduliflexota</taxon>
        <taxon>Candidatus Moduliflexia</taxon>
        <taxon>Candidatus Moduliflexales</taxon>
        <taxon>Candidatus Moduliflexaceae</taxon>
    </lineage>
</organism>
<dbReference type="Proteomes" id="UP000030700">
    <property type="component" value="Unassembled WGS sequence"/>
</dbReference>
<dbReference type="AlphaFoldDB" id="A0A0S6VR75"/>
<dbReference type="SMART" id="SM00091">
    <property type="entry name" value="PAS"/>
    <property type="match status" value="1"/>
</dbReference>
<dbReference type="Gene3D" id="1.10.287.130">
    <property type="match status" value="1"/>
</dbReference>
<keyword evidence="10" id="KW-0418">Kinase</keyword>
<dbReference type="SUPFAM" id="SSF52540">
    <property type="entry name" value="P-loop containing nucleoside triphosphate hydrolases"/>
    <property type="match status" value="1"/>
</dbReference>
<dbReference type="CDD" id="cd00082">
    <property type="entry name" value="HisKA"/>
    <property type="match status" value="1"/>
</dbReference>
<dbReference type="InterPro" id="IPR035965">
    <property type="entry name" value="PAS-like_dom_sf"/>
</dbReference>
<dbReference type="PROSITE" id="PS50893">
    <property type="entry name" value="ABC_TRANSPORTER_2"/>
    <property type="match status" value="1"/>
</dbReference>
<comment type="catalytic activity">
    <reaction evidence="1">
        <text>ATP + protein L-histidine = ADP + protein N-phospho-L-histidine.</text>
        <dbReference type="EC" id="2.7.13.3"/>
    </reaction>
</comment>
<dbReference type="InterPro" id="IPR004358">
    <property type="entry name" value="Sig_transdc_His_kin-like_C"/>
</dbReference>
<dbReference type="PRINTS" id="PR00344">
    <property type="entry name" value="BCTRLSENSOR"/>
</dbReference>
<dbReference type="InterPro" id="IPR036097">
    <property type="entry name" value="HisK_dim/P_sf"/>
</dbReference>
<dbReference type="Pfam" id="PF02518">
    <property type="entry name" value="HATPase_c"/>
    <property type="match status" value="1"/>
</dbReference>
<evidence type="ECO:0000256" key="4">
    <source>
        <dbReference type="ARBA" id="ARBA00022553"/>
    </source>
</evidence>
<dbReference type="SUPFAM" id="SSF55785">
    <property type="entry name" value="PYP-like sensor domain (PAS domain)"/>
    <property type="match status" value="1"/>
</dbReference>
<evidence type="ECO:0000259" key="8">
    <source>
        <dbReference type="PROSITE" id="PS50109"/>
    </source>
</evidence>
<dbReference type="InterPro" id="IPR005467">
    <property type="entry name" value="His_kinase_dom"/>
</dbReference>
<keyword evidence="7" id="KW-0067">ATP-binding</keyword>
<dbReference type="Pfam" id="PF13188">
    <property type="entry name" value="PAS_8"/>
    <property type="match status" value="1"/>
</dbReference>
<dbReference type="STRING" id="1499966.U14_00995"/>